<dbReference type="PANTHER" id="PTHR12277:SF81">
    <property type="entry name" value="PROTEIN ABHD13"/>
    <property type="match status" value="1"/>
</dbReference>
<feature type="domain" description="Serine aminopeptidase S33" evidence="1">
    <location>
        <begin position="73"/>
        <end position="175"/>
    </location>
</feature>
<organism evidence="2">
    <name type="scientific">marine metagenome</name>
    <dbReference type="NCBI Taxonomy" id="408172"/>
    <lineage>
        <taxon>unclassified sequences</taxon>
        <taxon>metagenomes</taxon>
        <taxon>ecological metagenomes</taxon>
    </lineage>
</organism>
<dbReference type="SUPFAM" id="SSF53474">
    <property type="entry name" value="alpha/beta-Hydrolases"/>
    <property type="match status" value="1"/>
</dbReference>
<name>A0A382DCP6_9ZZZZ</name>
<dbReference type="AlphaFoldDB" id="A0A382DCP6"/>
<dbReference type="Pfam" id="PF12146">
    <property type="entry name" value="Hydrolase_4"/>
    <property type="match status" value="1"/>
</dbReference>
<gene>
    <name evidence="2" type="ORF">METZ01_LOCUS189130</name>
</gene>
<evidence type="ECO:0000313" key="2">
    <source>
        <dbReference type="EMBL" id="SVB36276.1"/>
    </source>
</evidence>
<sequence length="288" mass="32099">MTISHVVGVTVLVLLSYGIFLVSCERWIIYHPYKYPEGNWSPSSSLVSKEDVRFLADDGVVLHGWYFSSKGSNATLLWFHGNAGNITHRLDNIEMLKQLNLDIFIFDYRGYGKSEGEPNEKGIYLDSQAAYDWLVKVKKIMPENIILFGRSLGGICAIEVASKNPAAGIILESVFPSADKMARKMFPVLPLSWAIKSRFDAIGKVPDLKLPKLFLHGTQDEVVPYNLGRELFSAAATPKIFYDIKGAGHNDTFLVGGTDYFNAIAQFIKNINSLQINKNSDDPLTNLS</sequence>
<reference evidence="2" key="1">
    <citation type="submission" date="2018-05" db="EMBL/GenBank/DDBJ databases">
        <authorList>
            <person name="Lanie J.A."/>
            <person name="Ng W.-L."/>
            <person name="Kazmierczak K.M."/>
            <person name="Andrzejewski T.M."/>
            <person name="Davidsen T.M."/>
            <person name="Wayne K.J."/>
            <person name="Tettelin H."/>
            <person name="Glass J.I."/>
            <person name="Rusch D."/>
            <person name="Podicherti R."/>
            <person name="Tsui H.-C.T."/>
            <person name="Winkler M.E."/>
        </authorList>
    </citation>
    <scope>NUCLEOTIDE SEQUENCE</scope>
</reference>
<dbReference type="EMBL" id="UINC01038782">
    <property type="protein sequence ID" value="SVB36276.1"/>
    <property type="molecule type" value="Genomic_DNA"/>
</dbReference>
<dbReference type="Gene3D" id="3.40.50.1820">
    <property type="entry name" value="alpha/beta hydrolase"/>
    <property type="match status" value="1"/>
</dbReference>
<evidence type="ECO:0000259" key="1">
    <source>
        <dbReference type="Pfam" id="PF12146"/>
    </source>
</evidence>
<dbReference type="InterPro" id="IPR029058">
    <property type="entry name" value="AB_hydrolase_fold"/>
</dbReference>
<dbReference type="PANTHER" id="PTHR12277">
    <property type="entry name" value="ALPHA/BETA HYDROLASE DOMAIN-CONTAINING PROTEIN"/>
    <property type="match status" value="1"/>
</dbReference>
<proteinExistence type="predicted"/>
<protein>
    <recommendedName>
        <fullName evidence="1">Serine aminopeptidase S33 domain-containing protein</fullName>
    </recommendedName>
</protein>
<dbReference type="InterPro" id="IPR022742">
    <property type="entry name" value="Hydrolase_4"/>
</dbReference>
<accession>A0A382DCP6</accession>